<dbReference type="InterPro" id="IPR036186">
    <property type="entry name" value="Serpin_sf"/>
</dbReference>
<sequence length="395" mass="44574">MGSLSAANAKFCLDFFKELSKSKRNDNIFFSPLSISAALSMVQLGARGNTAKEMEKVGESVLLKKAFPGCSQCEEAGGAHSQFQELLSALSKAGATCSLSIANRLFGEVTFQFLQKYLDSTRALYHAELEAMDFVNAAEKSRRKMNSWVEKQTGGKIRDLFPPGSIDGTTVLALVNAIHFKGQWARKFEEKNTREMPFRLNKREHRNVLMMSRTGNYKLARRQEEQVTVLELPYTGKELSMFILLPENICDESTGLEQLECAVTYEKLAEWTNMENVYLQEITVYLPQFRMEESCELIPVLQALGMRDAFIFEQADFSGLSRKPGLFLSEAIHKSFVEVNEEGTEAAAATIGMMLMWSESCFHNPYEFKADHPFLFLIKHNPSKSILFFGRCSSP</sequence>
<evidence type="ECO:0000313" key="4">
    <source>
        <dbReference type="Proteomes" id="UP000551823"/>
    </source>
</evidence>
<dbReference type="PROSITE" id="PS00284">
    <property type="entry name" value="SERPIN"/>
    <property type="match status" value="1"/>
</dbReference>
<dbReference type="Pfam" id="PF00079">
    <property type="entry name" value="Serpin"/>
    <property type="match status" value="1"/>
</dbReference>
<dbReference type="GO" id="GO:0004867">
    <property type="term" value="F:serine-type endopeptidase inhibitor activity"/>
    <property type="evidence" value="ECO:0007669"/>
    <property type="project" value="InterPro"/>
</dbReference>
<dbReference type="InterPro" id="IPR023796">
    <property type="entry name" value="Serpin_dom"/>
</dbReference>
<feature type="non-terminal residue" evidence="3">
    <location>
        <position position="395"/>
    </location>
</feature>
<name>A0A7L4C3W2_9AVES</name>
<dbReference type="CDD" id="cd19956">
    <property type="entry name" value="serpinB"/>
    <property type="match status" value="1"/>
</dbReference>
<evidence type="ECO:0000256" key="1">
    <source>
        <dbReference type="ARBA" id="ARBA00006426"/>
    </source>
</evidence>
<feature type="non-terminal residue" evidence="3">
    <location>
        <position position="1"/>
    </location>
</feature>
<organism evidence="3 4">
    <name type="scientific">Nyctiprogne leucopyga</name>
    <dbReference type="NCBI Taxonomy" id="382315"/>
    <lineage>
        <taxon>Eukaryota</taxon>
        <taxon>Metazoa</taxon>
        <taxon>Chordata</taxon>
        <taxon>Craniata</taxon>
        <taxon>Vertebrata</taxon>
        <taxon>Euteleostomi</taxon>
        <taxon>Archelosauria</taxon>
        <taxon>Archosauria</taxon>
        <taxon>Dinosauria</taxon>
        <taxon>Saurischia</taxon>
        <taxon>Theropoda</taxon>
        <taxon>Coelurosauria</taxon>
        <taxon>Aves</taxon>
        <taxon>Neognathae</taxon>
        <taxon>Neoaves</taxon>
        <taxon>Strisores</taxon>
        <taxon>Caprimulgiformes</taxon>
        <taxon>Caprimulgidae</taxon>
        <taxon>Chordeilinae</taxon>
        <taxon>Nyctiprogne</taxon>
    </lineage>
</organism>
<dbReference type="InterPro" id="IPR000215">
    <property type="entry name" value="Serpin_fam"/>
</dbReference>
<dbReference type="AlphaFoldDB" id="A0A7L4C3W2"/>
<dbReference type="Gene3D" id="3.30.497.10">
    <property type="entry name" value="Antithrombin, subunit I, domain 2"/>
    <property type="match status" value="1"/>
</dbReference>
<reference evidence="3 4" key="1">
    <citation type="submission" date="2019-09" db="EMBL/GenBank/DDBJ databases">
        <title>Bird 10,000 Genomes (B10K) Project - Family phase.</title>
        <authorList>
            <person name="Zhang G."/>
        </authorList>
    </citation>
    <scope>NUCLEOTIDE SEQUENCE [LARGE SCALE GENOMIC DNA]</scope>
    <source>
        <strain evidence="3">B10K-DU-005-01</strain>
    </source>
</reference>
<accession>A0A7L4C3W2</accession>
<gene>
    <name evidence="3" type="primary">Serpinb1_0</name>
    <name evidence="3" type="ORF">NYCLEU_R08536</name>
</gene>
<dbReference type="FunFam" id="2.30.39.10:FF:000001">
    <property type="entry name" value="Serpin family B member 2"/>
    <property type="match status" value="1"/>
</dbReference>
<dbReference type="GO" id="GO:0005615">
    <property type="term" value="C:extracellular space"/>
    <property type="evidence" value="ECO:0007669"/>
    <property type="project" value="InterPro"/>
</dbReference>
<dbReference type="Gene3D" id="2.30.39.10">
    <property type="entry name" value="Alpha-1-antitrypsin, domain 1"/>
    <property type="match status" value="2"/>
</dbReference>
<dbReference type="InterPro" id="IPR042185">
    <property type="entry name" value="Serpin_sf_2"/>
</dbReference>
<keyword evidence="4" id="KW-1185">Reference proteome</keyword>
<dbReference type="FunFam" id="3.30.497.10:FF:000001">
    <property type="entry name" value="Serine protease inhibitor"/>
    <property type="match status" value="1"/>
</dbReference>
<dbReference type="PANTHER" id="PTHR11461">
    <property type="entry name" value="SERINE PROTEASE INHIBITOR, SERPIN"/>
    <property type="match status" value="1"/>
</dbReference>
<comment type="similarity">
    <text evidence="1">Belongs to the serpin family. Ov-serpin subfamily.</text>
</comment>
<comment type="caution">
    <text evidence="3">The sequence shown here is derived from an EMBL/GenBank/DDBJ whole genome shotgun (WGS) entry which is preliminary data.</text>
</comment>
<dbReference type="Proteomes" id="UP000551823">
    <property type="component" value="Unassembled WGS sequence"/>
</dbReference>
<evidence type="ECO:0000259" key="2">
    <source>
        <dbReference type="SMART" id="SM00093"/>
    </source>
</evidence>
<evidence type="ECO:0000313" key="3">
    <source>
        <dbReference type="EMBL" id="NXW44337.1"/>
    </source>
</evidence>
<dbReference type="InterPro" id="IPR023795">
    <property type="entry name" value="Serpin_CS"/>
</dbReference>
<dbReference type="InterPro" id="IPR042178">
    <property type="entry name" value="Serpin_sf_1"/>
</dbReference>
<dbReference type="EMBL" id="VZZU01000674">
    <property type="protein sequence ID" value="NXW44337.1"/>
    <property type="molecule type" value="Genomic_DNA"/>
</dbReference>
<proteinExistence type="inferred from homology"/>
<dbReference type="SUPFAM" id="SSF56574">
    <property type="entry name" value="Serpins"/>
    <property type="match status" value="1"/>
</dbReference>
<protein>
    <submittedName>
        <fullName evidence="3">ILEU inhibitor</fullName>
    </submittedName>
</protein>
<feature type="domain" description="Serpin" evidence="2">
    <location>
        <begin position="13"/>
        <end position="395"/>
    </location>
</feature>
<dbReference type="SMART" id="SM00093">
    <property type="entry name" value="SERPIN"/>
    <property type="match status" value="1"/>
</dbReference>
<dbReference type="PANTHER" id="PTHR11461:SF199">
    <property type="entry name" value="SERPIN B11"/>
    <property type="match status" value="1"/>
</dbReference>